<dbReference type="PATRIC" id="fig|1231190.3.peg.139"/>
<dbReference type="eggNOG" id="COG3803">
    <property type="taxonomic scope" value="Bacteria"/>
</dbReference>
<dbReference type="Gene3D" id="1.25.40.10">
    <property type="entry name" value="Tetratricopeptide repeat domain"/>
    <property type="match status" value="1"/>
</dbReference>
<comment type="caution">
    <text evidence="1">The sequence shown here is derived from an EMBL/GenBank/DDBJ whole genome shotgun (WGS) entry which is preliminary data.</text>
</comment>
<evidence type="ECO:0000313" key="2">
    <source>
        <dbReference type="Proteomes" id="UP000007374"/>
    </source>
</evidence>
<protein>
    <recommendedName>
        <fullName evidence="3">Transmembrane protein</fullName>
    </recommendedName>
</protein>
<dbReference type="EMBL" id="AMSI01000001">
    <property type="protein sequence ID" value="EKF44207.1"/>
    <property type="molecule type" value="Genomic_DNA"/>
</dbReference>
<sequence length="183" mass="21291">MNQAWIDDVLGFWFGELTPKDWFTGSDEADERIRSRFLPVYEQLRKELPQSALTEPRAALAAIIVFDQFPRNIFRRKPEAFATDQMALQLSANAVEKGLDADMTQQERQFLYMPYMHSEVLADQERAVMLFSELGNEEARKYAVEHSEIVARFGRFPHRNRALGRESTQEELEFLKEHAGYGQ</sequence>
<dbReference type="Pfam" id="PF06041">
    <property type="entry name" value="DUF924"/>
    <property type="match status" value="1"/>
</dbReference>
<dbReference type="RefSeq" id="WP_009449285.1">
    <property type="nucleotide sequence ID" value="NZ_AMSI01000001.1"/>
</dbReference>
<dbReference type="AlphaFoldDB" id="K2PSY5"/>
<dbReference type="SUPFAM" id="SSF48452">
    <property type="entry name" value="TPR-like"/>
    <property type="match status" value="1"/>
</dbReference>
<evidence type="ECO:0008006" key="3">
    <source>
        <dbReference type="Google" id="ProtNLM"/>
    </source>
</evidence>
<accession>K2PSY5</accession>
<dbReference type="Gene3D" id="1.20.58.320">
    <property type="entry name" value="TPR-like"/>
    <property type="match status" value="1"/>
</dbReference>
<dbReference type="InterPro" id="IPR010323">
    <property type="entry name" value="DUF924"/>
</dbReference>
<keyword evidence="2" id="KW-1185">Reference proteome</keyword>
<gene>
    <name evidence="1" type="ORF">NA8A_00655</name>
</gene>
<name>K2PSY5_9HYPH</name>
<evidence type="ECO:0000313" key="1">
    <source>
        <dbReference type="EMBL" id="EKF44207.1"/>
    </source>
</evidence>
<reference evidence="1 2" key="1">
    <citation type="journal article" date="2012" name="J. Bacteriol.">
        <title>Genome Sequence of Nitratireductor indicus Type Strain C115.</title>
        <authorList>
            <person name="Lai Q."/>
            <person name="Li G."/>
            <person name="Yu Z."/>
            <person name="Shao Z."/>
        </authorList>
    </citation>
    <scope>NUCLEOTIDE SEQUENCE [LARGE SCALE GENOMIC DNA]</scope>
    <source>
        <strain evidence="1 2">C115</strain>
    </source>
</reference>
<dbReference type="InterPro" id="IPR011990">
    <property type="entry name" value="TPR-like_helical_dom_sf"/>
</dbReference>
<dbReference type="OrthoDB" id="7593450at2"/>
<proteinExistence type="predicted"/>
<organism evidence="1 2">
    <name type="scientific">Nitratireductor indicus C115</name>
    <dbReference type="NCBI Taxonomy" id="1231190"/>
    <lineage>
        <taxon>Bacteria</taxon>
        <taxon>Pseudomonadati</taxon>
        <taxon>Pseudomonadota</taxon>
        <taxon>Alphaproteobacteria</taxon>
        <taxon>Hyphomicrobiales</taxon>
        <taxon>Phyllobacteriaceae</taxon>
        <taxon>Nitratireductor</taxon>
    </lineage>
</organism>
<dbReference type="Proteomes" id="UP000007374">
    <property type="component" value="Unassembled WGS sequence"/>
</dbReference>